<gene>
    <name evidence="2" type="ORF">ACFOZ7_00390</name>
</gene>
<keyword evidence="1" id="KW-1133">Transmembrane helix</keyword>
<feature type="transmembrane region" description="Helical" evidence="1">
    <location>
        <begin position="230"/>
        <end position="251"/>
    </location>
</feature>
<dbReference type="EMBL" id="JBHSDJ010000002">
    <property type="protein sequence ID" value="MFC4245472.1"/>
    <property type="molecule type" value="Genomic_DNA"/>
</dbReference>
<feature type="transmembrane region" description="Helical" evidence="1">
    <location>
        <begin position="169"/>
        <end position="190"/>
    </location>
</feature>
<dbReference type="GO" id="GO:0016121">
    <property type="term" value="P:carotene catabolic process"/>
    <property type="evidence" value="ECO:0007669"/>
    <property type="project" value="UniProtKB-UniRule"/>
</dbReference>
<dbReference type="GO" id="GO:0005886">
    <property type="term" value="C:plasma membrane"/>
    <property type="evidence" value="ECO:0007669"/>
    <property type="project" value="UniProtKB-SubCell"/>
</dbReference>
<keyword evidence="1" id="KW-0472">Membrane</keyword>
<protein>
    <recommendedName>
        <fullName evidence="1">Probable beta-carotene 15,15'-dioxygenase</fullName>
        <ecNumber evidence="1">1.13.11.63</ecNumber>
    </recommendedName>
</protein>
<feature type="binding site" evidence="1">
    <location>
        <position position="64"/>
    </location>
    <ligand>
        <name>Fe cation</name>
        <dbReference type="ChEBI" id="CHEBI:24875"/>
    </ligand>
</feature>
<organism evidence="2 3">
    <name type="scientific">Natribaculum luteum</name>
    <dbReference type="NCBI Taxonomy" id="1586232"/>
    <lineage>
        <taxon>Archaea</taxon>
        <taxon>Methanobacteriati</taxon>
        <taxon>Methanobacteriota</taxon>
        <taxon>Stenosarchaea group</taxon>
        <taxon>Halobacteria</taxon>
        <taxon>Halobacteriales</taxon>
        <taxon>Natrialbaceae</taxon>
        <taxon>Natribaculum</taxon>
    </lineage>
</organism>
<dbReference type="HAMAP" id="MF_02093">
    <property type="entry name" value="Beta_carotene_diox"/>
    <property type="match status" value="1"/>
</dbReference>
<feature type="transmembrane region" description="Helical" evidence="1">
    <location>
        <begin position="22"/>
        <end position="41"/>
    </location>
</feature>
<evidence type="ECO:0000256" key="1">
    <source>
        <dbReference type="HAMAP-Rule" id="MF_02093"/>
    </source>
</evidence>
<dbReference type="Proteomes" id="UP001595821">
    <property type="component" value="Unassembled WGS sequence"/>
</dbReference>
<keyword evidence="1" id="KW-0812">Transmembrane</keyword>
<feature type="transmembrane region" description="Helical" evidence="1">
    <location>
        <begin position="318"/>
        <end position="338"/>
    </location>
</feature>
<dbReference type="EC" id="1.13.11.63" evidence="1"/>
<feature type="transmembrane region" description="Helical" evidence="1">
    <location>
        <begin position="143"/>
        <end position="163"/>
    </location>
</feature>
<proteinExistence type="inferred from homology"/>
<feature type="binding site" evidence="1">
    <location>
        <position position="121"/>
    </location>
    <ligand>
        <name>Fe cation</name>
        <dbReference type="ChEBI" id="CHEBI:24875"/>
    </ligand>
</feature>
<comment type="function">
    <text evidence="1">Catalyzes the cleavage of beta-carotene at its central double bond (15,15') to yield two molecules of all-trans-retinal.</text>
</comment>
<comment type="cofactor">
    <cofactor evidence="1">
        <name>Fe(2+)</name>
        <dbReference type="ChEBI" id="CHEBI:29033"/>
    </cofactor>
</comment>
<feature type="transmembrane region" description="Helical" evidence="1">
    <location>
        <begin position="288"/>
        <end position="306"/>
    </location>
</feature>
<keyword evidence="1" id="KW-0560">Oxidoreductase</keyword>
<comment type="catalytic activity">
    <reaction evidence="1">
        <text>all-trans-beta-carotene + O2 = 2 all-trans-retinal</text>
        <dbReference type="Rhea" id="RHEA:32887"/>
        <dbReference type="ChEBI" id="CHEBI:15379"/>
        <dbReference type="ChEBI" id="CHEBI:17579"/>
        <dbReference type="ChEBI" id="CHEBI:17898"/>
        <dbReference type="EC" id="1.13.11.63"/>
    </reaction>
</comment>
<dbReference type="InterPro" id="IPR022270">
    <property type="entry name" value="Blh_diox"/>
</dbReference>
<keyword evidence="1" id="KW-0479">Metal-binding</keyword>
<dbReference type="GO" id="GO:0003834">
    <property type="term" value="F:beta-carotene 15,15'-dioxygenase activity"/>
    <property type="evidence" value="ECO:0007669"/>
    <property type="project" value="UniProtKB-EC"/>
</dbReference>
<dbReference type="GO" id="GO:0005506">
    <property type="term" value="F:iron ion binding"/>
    <property type="evidence" value="ECO:0007669"/>
    <property type="project" value="UniProtKB-UniRule"/>
</dbReference>
<reference evidence="2 3" key="1">
    <citation type="journal article" date="2014" name="Int. J. Syst. Evol. Microbiol.">
        <title>Complete genome sequence of Corynebacterium casei LMG S-19264T (=DSM 44701T), isolated from a smear-ripened cheese.</title>
        <authorList>
            <consortium name="US DOE Joint Genome Institute (JGI-PGF)"/>
            <person name="Walter F."/>
            <person name="Albersmeier A."/>
            <person name="Kalinowski J."/>
            <person name="Ruckert C."/>
        </authorList>
    </citation>
    <scope>NUCLEOTIDE SEQUENCE [LARGE SCALE GENOMIC DNA]</scope>
    <source>
        <strain evidence="2 3">IBRC-M 10912</strain>
    </source>
</reference>
<name>A0ABD5NU01_9EURY</name>
<accession>A0ABD5NU01</accession>
<dbReference type="NCBIfam" id="TIGR03753">
    <property type="entry name" value="blh_monoox"/>
    <property type="match status" value="1"/>
</dbReference>
<dbReference type="RefSeq" id="WP_246971282.1">
    <property type="nucleotide sequence ID" value="NZ_CP095397.1"/>
</dbReference>
<comment type="caution">
    <text evidence="2">The sequence shown here is derived from an EMBL/GenBank/DDBJ whole genome shotgun (WGS) entry which is preliminary data.</text>
</comment>
<feature type="binding site" evidence="1">
    <location>
        <position position="253"/>
    </location>
    <ligand>
        <name>Fe cation</name>
        <dbReference type="ChEBI" id="CHEBI:24875"/>
    </ligand>
</feature>
<comment type="similarity">
    <text evidence="1">Belongs to the Brp/Blh beta-carotene diooxygenase family.</text>
</comment>
<feature type="transmembrane region" description="Helical" evidence="1">
    <location>
        <begin position="197"/>
        <end position="215"/>
    </location>
</feature>
<dbReference type="Pfam" id="PF15461">
    <property type="entry name" value="BCD"/>
    <property type="match status" value="1"/>
</dbReference>
<evidence type="ECO:0000313" key="3">
    <source>
        <dbReference type="Proteomes" id="UP001595821"/>
    </source>
</evidence>
<keyword evidence="1" id="KW-0223">Dioxygenase</keyword>
<dbReference type="GeneID" id="71852285"/>
<dbReference type="GO" id="GO:0010436">
    <property type="term" value="F:carotenoid dioxygenase activity"/>
    <property type="evidence" value="ECO:0007669"/>
    <property type="project" value="UniProtKB-UniRule"/>
</dbReference>
<dbReference type="AlphaFoldDB" id="A0ABD5NU01"/>
<sequence length="348" mass="37489">MTTYTSSPTPVSSEARSNARRLALLPGWVALAATLVVVLAVETIPLSYQLVPLALSVLVLGLPHGAVDHLVVPQSTDRPFSIETAATVGGVYLLAGGTYAVAWFLEPALAFAFFILLTWFHWGQGELHPRFRLVGATRRSRRAVVETLVVRGGIPMIVPLLAFPDQYRLVAGWLVSLFDPGAVATLEGLFSAEFRTVLGVGFGTLVVLSLVSGVGREDRETWLVDAGETLLLVAFFATVPPLLAIGVYFCAWHSLRHIVRYLLLEERSVVALEEGRSVAVLGRFARDAAPLTALSLVLAVVLYALVPNASGATEDLLALYLVFVAVLTLPHVLFVTWLDLREGLLGNG</sequence>
<comment type="subcellular location">
    <subcellularLocation>
        <location evidence="1">Cell membrane</location>
        <topology evidence="1">Multi-pass membrane protein</topology>
    </subcellularLocation>
</comment>
<feature type="transmembrane region" description="Helical" evidence="1">
    <location>
        <begin position="101"/>
        <end position="122"/>
    </location>
</feature>
<keyword evidence="1" id="KW-0408">Iron</keyword>
<keyword evidence="1" id="KW-1003">Cell membrane</keyword>
<feature type="binding site" evidence="1">
    <location>
        <position position="257"/>
    </location>
    <ligand>
        <name>Fe cation</name>
        <dbReference type="ChEBI" id="CHEBI:24875"/>
    </ligand>
</feature>
<evidence type="ECO:0000313" key="2">
    <source>
        <dbReference type="EMBL" id="MFC4245472.1"/>
    </source>
</evidence>